<dbReference type="OrthoDB" id="5398391at2759"/>
<dbReference type="SUPFAM" id="SSF158694">
    <property type="entry name" value="UraD-Like"/>
    <property type="match status" value="1"/>
</dbReference>
<dbReference type="STRING" id="983967.A0A1E4T3W2"/>
<feature type="compositionally biased region" description="Low complexity" evidence="2">
    <location>
        <begin position="93"/>
        <end position="103"/>
    </location>
</feature>
<sequence length="197" mass="22182">MSLPPPETLHTSSQLTQTNILNSLFEPCPTLTSYLIPKLFNNISKPYKSYNELIEKSHDLLTELRQDPTTPKSTIESIVSAHPRLGPQKPSSTTTTTTTTTITELSDHSSSEQAQLKGTPEQAEQLLKLNELYELTFPGLRFVVFVNGRSRESIMIDMKDRINRNDYKLEIKEAFDAMCDIALDRANKLGVKLEGKL</sequence>
<reference evidence="5" key="1">
    <citation type="submission" date="2016-04" db="EMBL/GenBank/DDBJ databases">
        <title>Comparative genomics of biotechnologically important yeasts.</title>
        <authorList>
            <consortium name="DOE Joint Genome Institute"/>
            <person name="Riley R."/>
            <person name="Haridas S."/>
            <person name="Wolfe K.H."/>
            <person name="Lopes M.R."/>
            <person name="Hittinger C.T."/>
            <person name="Goker M."/>
            <person name="Salamov A."/>
            <person name="Wisecaver J."/>
            <person name="Long T.M."/>
            <person name="Aerts A.L."/>
            <person name="Barry K."/>
            <person name="Choi C."/>
            <person name="Clum A."/>
            <person name="Coughlan A.Y."/>
            <person name="Deshpande S."/>
            <person name="Douglass A.P."/>
            <person name="Hanson S.J."/>
            <person name="Klenk H.-P."/>
            <person name="Labutti K."/>
            <person name="Lapidus A."/>
            <person name="Lindquist E."/>
            <person name="Lipzen A."/>
            <person name="Meier-Kolthoff J.P."/>
            <person name="Ohm R.A."/>
            <person name="Otillar R.P."/>
            <person name="Pangilinan J."/>
            <person name="Peng Y."/>
            <person name="Rokas A."/>
            <person name="Rosa C.A."/>
            <person name="Scheuner C."/>
            <person name="Sibirny A.A."/>
            <person name="Slot J.C."/>
            <person name="Stielow J.B."/>
            <person name="Sun H."/>
            <person name="Kurtzman C.P."/>
            <person name="Blackwell M."/>
            <person name="Grigoriev I.V."/>
            <person name="Jeffries T.W."/>
        </authorList>
    </citation>
    <scope>NUCLEOTIDE SEQUENCE [LARGE SCALE GENOMIC DNA]</scope>
    <source>
        <strain evidence="5">NRRL YB-2248</strain>
    </source>
</reference>
<accession>A0A1E4T3W2</accession>
<evidence type="ECO:0000313" key="4">
    <source>
        <dbReference type="EMBL" id="ODV86424.1"/>
    </source>
</evidence>
<gene>
    <name evidence="4" type="ORF">CANARDRAFT_27636</name>
</gene>
<evidence type="ECO:0000313" key="5">
    <source>
        <dbReference type="Proteomes" id="UP000094801"/>
    </source>
</evidence>
<keyword evidence="1" id="KW-0659">Purine metabolism</keyword>
<evidence type="ECO:0000256" key="2">
    <source>
        <dbReference type="SAM" id="MobiDB-lite"/>
    </source>
</evidence>
<dbReference type="PANTHER" id="PTHR37987">
    <property type="entry name" value="CHROMOSOME 9, WHOLE GENOME SHOTGUN SEQUENCE"/>
    <property type="match status" value="1"/>
</dbReference>
<dbReference type="PANTHER" id="PTHR37987:SF1">
    <property type="entry name" value="OXO-4-HYDROXY-4-CARBOXY-5-UREIDOIMIDAZOLINE DECARBOXYLASE DOMAIN-CONTAINING PROTEIN"/>
    <property type="match status" value="1"/>
</dbReference>
<dbReference type="InterPro" id="IPR036778">
    <property type="entry name" value="OHCU_decarboxylase_sf"/>
</dbReference>
<dbReference type="InterPro" id="IPR018020">
    <property type="entry name" value="OHCU_decarboxylase"/>
</dbReference>
<proteinExistence type="predicted"/>
<dbReference type="Gene3D" id="1.10.3330.10">
    <property type="entry name" value="Oxo-4-hydroxy-4-carboxy-5-ureidoimidazoline decarboxylase"/>
    <property type="match status" value="1"/>
</dbReference>
<evidence type="ECO:0000256" key="1">
    <source>
        <dbReference type="ARBA" id="ARBA00022631"/>
    </source>
</evidence>
<feature type="region of interest" description="Disordered" evidence="2">
    <location>
        <begin position="81"/>
        <end position="119"/>
    </location>
</feature>
<evidence type="ECO:0000259" key="3">
    <source>
        <dbReference type="Pfam" id="PF09349"/>
    </source>
</evidence>
<dbReference type="Pfam" id="PF09349">
    <property type="entry name" value="OHCU_decarbox"/>
    <property type="match status" value="1"/>
</dbReference>
<keyword evidence="5" id="KW-1185">Reference proteome</keyword>
<organism evidence="4 5">
    <name type="scientific">[Candida] arabinofermentans NRRL YB-2248</name>
    <dbReference type="NCBI Taxonomy" id="983967"/>
    <lineage>
        <taxon>Eukaryota</taxon>
        <taxon>Fungi</taxon>
        <taxon>Dikarya</taxon>
        <taxon>Ascomycota</taxon>
        <taxon>Saccharomycotina</taxon>
        <taxon>Pichiomycetes</taxon>
        <taxon>Pichiales</taxon>
        <taxon>Pichiaceae</taxon>
        <taxon>Ogataea</taxon>
        <taxon>Ogataea/Candida clade</taxon>
    </lineage>
</organism>
<dbReference type="Proteomes" id="UP000094801">
    <property type="component" value="Unassembled WGS sequence"/>
</dbReference>
<protein>
    <recommendedName>
        <fullName evidence="3">Oxo-4-hydroxy-4-carboxy-5-ureidoimidazoline decarboxylase domain-containing protein</fullName>
    </recommendedName>
</protein>
<name>A0A1E4T3W2_9ASCO</name>
<dbReference type="EMBL" id="KV453850">
    <property type="protein sequence ID" value="ODV86424.1"/>
    <property type="molecule type" value="Genomic_DNA"/>
</dbReference>
<feature type="domain" description="Oxo-4-hydroxy-4-carboxy-5-ureidoimidazoline decarboxylase" evidence="3">
    <location>
        <begin position="13"/>
        <end position="187"/>
    </location>
</feature>
<dbReference type="AlphaFoldDB" id="A0A1E4T3W2"/>
<dbReference type="GO" id="GO:0006144">
    <property type="term" value="P:purine nucleobase metabolic process"/>
    <property type="evidence" value="ECO:0007669"/>
    <property type="project" value="UniProtKB-KW"/>
</dbReference>